<dbReference type="EMBL" id="CP133762">
    <property type="protein sequence ID" value="WMX48652.1"/>
    <property type="molecule type" value="Genomic_DNA"/>
</dbReference>
<evidence type="ECO:0000313" key="1">
    <source>
        <dbReference type="EMBL" id="WMX48652.1"/>
    </source>
</evidence>
<gene>
    <name evidence="1" type="ORF">RGF97_32985</name>
</gene>
<dbReference type="RefSeq" id="WP_309550042.1">
    <property type="nucleotide sequence ID" value="NZ_CP133762.1"/>
</dbReference>
<accession>A0ABY9S2I7</accession>
<organism evidence="1 2">
    <name type="scientific">Streptomyces roseicoloratus</name>
    <dbReference type="NCBI Taxonomy" id="2508722"/>
    <lineage>
        <taxon>Bacteria</taxon>
        <taxon>Bacillati</taxon>
        <taxon>Actinomycetota</taxon>
        <taxon>Actinomycetes</taxon>
        <taxon>Kitasatosporales</taxon>
        <taxon>Streptomycetaceae</taxon>
        <taxon>Streptomyces</taxon>
    </lineage>
</organism>
<evidence type="ECO:0000313" key="2">
    <source>
        <dbReference type="Proteomes" id="UP001250858"/>
    </source>
</evidence>
<dbReference type="Proteomes" id="UP001250858">
    <property type="component" value="Chromosome"/>
</dbReference>
<proteinExistence type="predicted"/>
<evidence type="ECO:0008006" key="3">
    <source>
        <dbReference type="Google" id="ProtNLM"/>
    </source>
</evidence>
<sequence length="115" mass="12864">MYLHALRELDSRGGTGGARARRSRALLERVAWSLGQVAPDNEALPRLRHLLAHYLLEARSHDAALEQFRLIGRWCGAQPWNESDDPVAAFDHARGLAAKHVKRQAHPKGTETMPL</sequence>
<reference evidence="1 2" key="1">
    <citation type="submission" date="2023-09" db="EMBL/GenBank/DDBJ databases">
        <title>Complete genome of Streptomyces roseicoloratus T14.</title>
        <authorList>
            <person name="Bashizi T."/>
            <person name="Kim M.-J."/>
            <person name="Lee G."/>
            <person name="Tagele S.B."/>
            <person name="Shin J.-H."/>
        </authorList>
    </citation>
    <scope>NUCLEOTIDE SEQUENCE [LARGE SCALE GENOMIC DNA]</scope>
    <source>
        <strain evidence="1 2">T14</strain>
    </source>
</reference>
<keyword evidence="2" id="KW-1185">Reference proteome</keyword>
<name>A0ABY9S2I7_9ACTN</name>
<protein>
    <recommendedName>
        <fullName evidence="3">Bacterial transcriptional activator domain-containing protein</fullName>
    </recommendedName>
</protein>